<organism evidence="6 7">
    <name type="scientific">Ciona intestinalis</name>
    <name type="common">Transparent sea squirt</name>
    <name type="synonym">Ascidia intestinalis</name>
    <dbReference type="NCBI Taxonomy" id="7719"/>
    <lineage>
        <taxon>Eukaryota</taxon>
        <taxon>Metazoa</taxon>
        <taxon>Chordata</taxon>
        <taxon>Tunicata</taxon>
        <taxon>Ascidiacea</taxon>
        <taxon>Phlebobranchia</taxon>
        <taxon>Cionidae</taxon>
        <taxon>Ciona</taxon>
    </lineage>
</organism>
<dbReference type="Ensembl" id="ENSCINT00000006594.3">
    <property type="protein sequence ID" value="ENSCINP00000006594.3"/>
    <property type="gene ID" value="ENSCING00000003222.3"/>
</dbReference>
<evidence type="ECO:0000313" key="6">
    <source>
        <dbReference type="Ensembl" id="ENSCINP00000006594.3"/>
    </source>
</evidence>
<dbReference type="AlphaFoldDB" id="F7BBJ6"/>
<keyword evidence="7" id="KW-1185">Reference proteome</keyword>
<dbReference type="InterPro" id="IPR044285">
    <property type="entry name" value="PWP1"/>
</dbReference>
<dbReference type="PANTHER" id="PTHR14091:SF0">
    <property type="entry name" value="PERIODIC TRYPTOPHAN PROTEIN 1 HOMOLOG"/>
    <property type="match status" value="1"/>
</dbReference>
<dbReference type="PROSITE" id="PS50082">
    <property type="entry name" value="WD_REPEATS_2"/>
    <property type="match status" value="3"/>
</dbReference>
<sequence length="473" mass="53593">IDDDEIKGSSQIFCMTWVPKKAAKKVPDRILLSTDELKICPTNLFDSRNQNEEDSESSDDEDVIDDDVTDDDVTNDDVRNDDVTNDDVTNNDITDDDDLKEFDMDNYDDENDTLQDGGISSLVVFPTNEDDPYITKNINEDDESEDEKEEMEALNICDDDNLLINARCEADYNSLEIHVYNKKTQDFYVHHDVPLSGAPLCMEWLDFDPGNLEDEKTNDKGNFVAVGNINSLIEVWDLDVLNTLEPAFVLGVPQEHHRKLLRSGESNFGHTDAVLDISWNSKSRNKLLSASADHMVALWNLEVGKVEKFFTSHKEKVQCLSWKPDSTNYLVSGAFDGRVVINDVRGQGSSKWKFKGEIERVVWNVTDPSYFAASTDSGMVYYCDVRVPKSLFHWRAHEKAIPSMLMTSSALTSSLLYTASSDGRLKMWDLKGNIPKLIYERNMKMGMVHCMERNPDVLTTFGLGGEKGGIRLW</sequence>
<evidence type="ECO:0000313" key="7">
    <source>
        <dbReference type="Proteomes" id="UP000008144"/>
    </source>
</evidence>
<dbReference type="PROSITE" id="PS50294">
    <property type="entry name" value="WD_REPEATS_REGION"/>
    <property type="match status" value="1"/>
</dbReference>
<proteinExistence type="predicted"/>
<dbReference type="InterPro" id="IPR019775">
    <property type="entry name" value="WD40_repeat_CS"/>
</dbReference>
<name>F7BBJ6_CIOIN</name>
<feature type="region of interest" description="Disordered" evidence="5">
    <location>
        <begin position="42"/>
        <end position="117"/>
    </location>
</feature>
<evidence type="ECO:0000256" key="3">
    <source>
        <dbReference type="ARBA" id="ARBA00022737"/>
    </source>
</evidence>
<feature type="compositionally biased region" description="Acidic residues" evidence="5">
    <location>
        <begin position="52"/>
        <end position="75"/>
    </location>
</feature>
<feature type="repeat" description="WD" evidence="4">
    <location>
        <begin position="310"/>
        <end position="345"/>
    </location>
</feature>
<dbReference type="HOGENOM" id="CLU_023867_1_1_1"/>
<dbReference type="PANTHER" id="PTHR14091">
    <property type="entry name" value="PERIODIC TRYPTOPHAN PROTEIN 1"/>
    <property type="match status" value="1"/>
</dbReference>
<dbReference type="Proteomes" id="UP000008144">
    <property type="component" value="Unassembled WGS sequence"/>
</dbReference>
<evidence type="ECO:0000256" key="5">
    <source>
        <dbReference type="SAM" id="MobiDB-lite"/>
    </source>
</evidence>
<keyword evidence="2 4" id="KW-0853">WD repeat</keyword>
<feature type="repeat" description="WD" evidence="4">
    <location>
        <begin position="267"/>
        <end position="309"/>
    </location>
</feature>
<reference evidence="7" key="1">
    <citation type="journal article" date="2002" name="Science">
        <title>The draft genome of Ciona intestinalis: insights into chordate and vertebrate origins.</title>
        <authorList>
            <person name="Dehal P."/>
            <person name="Satou Y."/>
            <person name="Campbell R.K."/>
            <person name="Chapman J."/>
            <person name="Degnan B."/>
            <person name="De Tomaso A."/>
            <person name="Davidson B."/>
            <person name="Di Gregorio A."/>
            <person name="Gelpke M."/>
            <person name="Goodstein D.M."/>
            <person name="Harafuji N."/>
            <person name="Hastings K.E."/>
            <person name="Ho I."/>
            <person name="Hotta K."/>
            <person name="Huang W."/>
            <person name="Kawashima T."/>
            <person name="Lemaire P."/>
            <person name="Martinez D."/>
            <person name="Meinertzhagen I.A."/>
            <person name="Necula S."/>
            <person name="Nonaka M."/>
            <person name="Putnam N."/>
            <person name="Rash S."/>
            <person name="Saiga H."/>
            <person name="Satake M."/>
            <person name="Terry A."/>
            <person name="Yamada L."/>
            <person name="Wang H.G."/>
            <person name="Awazu S."/>
            <person name="Azumi K."/>
            <person name="Boore J."/>
            <person name="Branno M."/>
            <person name="Chin-Bow S."/>
            <person name="DeSantis R."/>
            <person name="Doyle S."/>
            <person name="Francino P."/>
            <person name="Keys D.N."/>
            <person name="Haga S."/>
            <person name="Hayashi H."/>
            <person name="Hino K."/>
            <person name="Imai K.S."/>
            <person name="Inaba K."/>
            <person name="Kano S."/>
            <person name="Kobayashi K."/>
            <person name="Kobayashi M."/>
            <person name="Lee B.I."/>
            <person name="Makabe K.W."/>
            <person name="Manohar C."/>
            <person name="Matassi G."/>
            <person name="Medina M."/>
            <person name="Mochizuki Y."/>
            <person name="Mount S."/>
            <person name="Morishita T."/>
            <person name="Miura S."/>
            <person name="Nakayama A."/>
            <person name="Nishizaka S."/>
            <person name="Nomoto H."/>
            <person name="Ohta F."/>
            <person name="Oishi K."/>
            <person name="Rigoutsos I."/>
            <person name="Sano M."/>
            <person name="Sasaki A."/>
            <person name="Sasakura Y."/>
            <person name="Shoguchi E."/>
            <person name="Shin-i T."/>
            <person name="Spagnuolo A."/>
            <person name="Stainier D."/>
            <person name="Suzuki M.M."/>
            <person name="Tassy O."/>
            <person name="Takatori N."/>
            <person name="Tokuoka M."/>
            <person name="Yagi K."/>
            <person name="Yoshizaki F."/>
            <person name="Wada S."/>
            <person name="Zhang C."/>
            <person name="Hyatt P.D."/>
            <person name="Larimer F."/>
            <person name="Detter C."/>
            <person name="Doggett N."/>
            <person name="Glavina T."/>
            <person name="Hawkins T."/>
            <person name="Richardson P."/>
            <person name="Lucas S."/>
            <person name="Kohara Y."/>
            <person name="Levine M."/>
            <person name="Satoh N."/>
            <person name="Rokhsar D.S."/>
        </authorList>
    </citation>
    <scope>NUCLEOTIDE SEQUENCE [LARGE SCALE GENOMIC DNA]</scope>
</reference>
<feature type="repeat" description="WD" evidence="4">
    <location>
        <begin position="394"/>
        <end position="431"/>
    </location>
</feature>
<dbReference type="STRING" id="7719.ENSCINP00000006594"/>
<protein>
    <submittedName>
        <fullName evidence="6">Uncharacterized protein</fullName>
    </submittedName>
</protein>
<dbReference type="GO" id="GO:0005634">
    <property type="term" value="C:nucleus"/>
    <property type="evidence" value="ECO:0000318"/>
    <property type="project" value="GO_Central"/>
</dbReference>
<dbReference type="Gene3D" id="2.130.10.10">
    <property type="entry name" value="YVTN repeat-like/Quinoprotein amine dehydrogenase"/>
    <property type="match status" value="2"/>
</dbReference>
<reference evidence="6" key="2">
    <citation type="submission" date="2025-08" db="UniProtKB">
        <authorList>
            <consortium name="Ensembl"/>
        </authorList>
    </citation>
    <scope>IDENTIFICATION</scope>
</reference>
<dbReference type="PROSITE" id="PS00678">
    <property type="entry name" value="WD_REPEATS_1"/>
    <property type="match status" value="2"/>
</dbReference>
<dbReference type="SUPFAM" id="SSF50978">
    <property type="entry name" value="WD40 repeat-like"/>
    <property type="match status" value="1"/>
</dbReference>
<reference evidence="6" key="3">
    <citation type="submission" date="2025-09" db="UniProtKB">
        <authorList>
            <consortium name="Ensembl"/>
        </authorList>
    </citation>
    <scope>IDENTIFICATION</scope>
</reference>
<dbReference type="Pfam" id="PF00400">
    <property type="entry name" value="WD40"/>
    <property type="match status" value="3"/>
</dbReference>
<accession>F7BBJ6</accession>
<dbReference type="GO" id="GO:0006364">
    <property type="term" value="P:rRNA processing"/>
    <property type="evidence" value="ECO:0007669"/>
    <property type="project" value="InterPro"/>
</dbReference>
<evidence type="ECO:0000256" key="4">
    <source>
        <dbReference type="PROSITE-ProRule" id="PRU00221"/>
    </source>
</evidence>
<dbReference type="InterPro" id="IPR015943">
    <property type="entry name" value="WD40/YVTN_repeat-like_dom_sf"/>
</dbReference>
<dbReference type="InterPro" id="IPR036322">
    <property type="entry name" value="WD40_repeat_dom_sf"/>
</dbReference>
<dbReference type="FunCoup" id="F7BBJ6">
    <property type="interactions" value="653"/>
</dbReference>
<feature type="compositionally biased region" description="Acidic residues" evidence="5">
    <location>
        <begin position="93"/>
        <end position="113"/>
    </location>
</feature>
<dbReference type="SMART" id="SM00320">
    <property type="entry name" value="WD40"/>
    <property type="match status" value="5"/>
</dbReference>
<dbReference type="InParanoid" id="F7BBJ6"/>
<evidence type="ECO:0000256" key="2">
    <source>
        <dbReference type="ARBA" id="ARBA00022574"/>
    </source>
</evidence>
<keyword evidence="3" id="KW-0677">Repeat</keyword>
<evidence type="ECO:0000256" key="1">
    <source>
        <dbReference type="ARBA" id="ARBA00022553"/>
    </source>
</evidence>
<keyword evidence="1" id="KW-0597">Phosphoprotein</keyword>
<dbReference type="InterPro" id="IPR001680">
    <property type="entry name" value="WD40_rpt"/>
</dbReference>
<dbReference type="OMA" id="CFVPRGV"/>
<dbReference type="GeneTree" id="ENSGT00390000017324"/>